<evidence type="ECO:0000256" key="1">
    <source>
        <dbReference type="ARBA" id="ARBA00001933"/>
    </source>
</evidence>
<comment type="cofactor">
    <cofactor evidence="1 4 5">
        <name>pyridoxal 5'-phosphate</name>
        <dbReference type="ChEBI" id="CHEBI:597326"/>
    </cofactor>
</comment>
<accession>A0A838CIP8</accession>
<feature type="binding site" evidence="4 6">
    <location>
        <position position="298"/>
    </location>
    <ligand>
        <name>substrate</name>
    </ligand>
</feature>
<dbReference type="PANTHER" id="PTHR30511">
    <property type="entry name" value="ALANINE RACEMASE"/>
    <property type="match status" value="1"/>
</dbReference>
<dbReference type="SUPFAM" id="SSF51419">
    <property type="entry name" value="PLP-binding barrel"/>
    <property type="match status" value="1"/>
</dbReference>
<comment type="catalytic activity">
    <reaction evidence="4">
        <text>L-alanine = D-alanine</text>
        <dbReference type="Rhea" id="RHEA:20249"/>
        <dbReference type="ChEBI" id="CHEBI:57416"/>
        <dbReference type="ChEBI" id="CHEBI:57972"/>
        <dbReference type="EC" id="5.1.1.1"/>
    </reaction>
</comment>
<feature type="active site" description="Proton acceptor; specific for L-alanine" evidence="4">
    <location>
        <position position="250"/>
    </location>
</feature>
<evidence type="ECO:0000256" key="4">
    <source>
        <dbReference type="HAMAP-Rule" id="MF_01201"/>
    </source>
</evidence>
<evidence type="ECO:0000313" key="8">
    <source>
        <dbReference type="EMBL" id="MBA1834439.1"/>
    </source>
</evidence>
<dbReference type="UniPathway" id="UPA00042">
    <property type="reaction ID" value="UER00497"/>
</dbReference>
<organism evidence="8 9">
    <name type="scientific">Corynebacterium wankanglinii</name>
    <dbReference type="NCBI Taxonomy" id="2735136"/>
    <lineage>
        <taxon>Bacteria</taxon>
        <taxon>Bacillati</taxon>
        <taxon>Actinomycetota</taxon>
        <taxon>Actinomycetes</taxon>
        <taxon>Mycobacteriales</taxon>
        <taxon>Corynebacteriaceae</taxon>
        <taxon>Corynebacterium</taxon>
    </lineage>
</organism>
<dbReference type="Pfam" id="PF01168">
    <property type="entry name" value="Ala_racemase_N"/>
    <property type="match status" value="1"/>
</dbReference>
<keyword evidence="3 4" id="KW-0413">Isomerase</keyword>
<comment type="caution">
    <text evidence="8">The sequence shown here is derived from an EMBL/GenBank/DDBJ whole genome shotgun (WGS) entry which is preliminary data.</text>
</comment>
<comment type="pathway">
    <text evidence="4">Amino-acid biosynthesis; D-alanine biosynthesis; D-alanine from L-alanine: step 1/1.</text>
</comment>
<feature type="binding site" evidence="4 6">
    <location>
        <position position="120"/>
    </location>
    <ligand>
        <name>substrate</name>
    </ligand>
</feature>
<dbReference type="SUPFAM" id="SSF50621">
    <property type="entry name" value="Alanine racemase C-terminal domain-like"/>
    <property type="match status" value="1"/>
</dbReference>
<dbReference type="GO" id="GO:0030170">
    <property type="term" value="F:pyridoxal phosphate binding"/>
    <property type="evidence" value="ECO:0007669"/>
    <property type="project" value="UniProtKB-UniRule"/>
</dbReference>
<dbReference type="GO" id="GO:0005829">
    <property type="term" value="C:cytosol"/>
    <property type="evidence" value="ECO:0007669"/>
    <property type="project" value="TreeGrafter"/>
</dbReference>
<dbReference type="EC" id="5.1.1.1" evidence="4"/>
<dbReference type="PANTHER" id="PTHR30511:SF0">
    <property type="entry name" value="ALANINE RACEMASE, CATABOLIC-RELATED"/>
    <property type="match status" value="1"/>
</dbReference>
<evidence type="ECO:0000313" key="9">
    <source>
        <dbReference type="Proteomes" id="UP000581408"/>
    </source>
</evidence>
<dbReference type="GO" id="GO:0030632">
    <property type="term" value="P:D-alanine biosynthetic process"/>
    <property type="evidence" value="ECO:0007669"/>
    <property type="project" value="UniProtKB-UniRule"/>
</dbReference>
<comment type="similarity">
    <text evidence="4">Belongs to the alanine racemase family.</text>
</comment>
<dbReference type="InterPro" id="IPR029066">
    <property type="entry name" value="PLP-binding_barrel"/>
</dbReference>
<dbReference type="HAMAP" id="MF_01201">
    <property type="entry name" value="Ala_racemase"/>
    <property type="match status" value="1"/>
</dbReference>
<dbReference type="GO" id="GO:0008784">
    <property type="term" value="F:alanine racemase activity"/>
    <property type="evidence" value="ECO:0007669"/>
    <property type="project" value="UniProtKB-UniRule"/>
</dbReference>
<reference evidence="8 9" key="1">
    <citation type="submission" date="2020-05" db="EMBL/GenBank/DDBJ databases">
        <title>Descriptions of Corynebacterium xxxx sp. nov., Corynebacterium yyyy sp. nov. and Corynebacterium zzzz sp. nov.</title>
        <authorList>
            <person name="Zhang G."/>
        </authorList>
    </citation>
    <scope>NUCLEOTIDE SEQUENCE [LARGE SCALE GENOMIC DNA]</scope>
    <source>
        <strain evidence="9">zg-915</strain>
    </source>
</reference>
<feature type="modified residue" description="N6-(pyridoxal phosphate)lysine" evidence="4 5">
    <location>
        <position position="31"/>
    </location>
</feature>
<keyword evidence="2 4" id="KW-0663">Pyridoxal phosphate</keyword>
<dbReference type="Gene3D" id="3.20.20.10">
    <property type="entry name" value="Alanine racemase"/>
    <property type="match status" value="1"/>
</dbReference>
<evidence type="ECO:0000256" key="3">
    <source>
        <dbReference type="ARBA" id="ARBA00023235"/>
    </source>
</evidence>
<dbReference type="CDD" id="cd00430">
    <property type="entry name" value="PLPDE_III_AR"/>
    <property type="match status" value="1"/>
</dbReference>
<evidence type="ECO:0000256" key="2">
    <source>
        <dbReference type="ARBA" id="ARBA00022898"/>
    </source>
</evidence>
<dbReference type="FunFam" id="3.20.20.10:FF:000002">
    <property type="entry name" value="Alanine racemase"/>
    <property type="match status" value="1"/>
</dbReference>
<evidence type="ECO:0000256" key="5">
    <source>
        <dbReference type="PIRSR" id="PIRSR600821-50"/>
    </source>
</evidence>
<evidence type="ECO:0000256" key="6">
    <source>
        <dbReference type="PIRSR" id="PIRSR600821-52"/>
    </source>
</evidence>
<dbReference type="InterPro" id="IPR009006">
    <property type="entry name" value="Ala_racemase/Decarboxylase_C"/>
</dbReference>
<dbReference type="Pfam" id="PF00842">
    <property type="entry name" value="Ala_racemase_C"/>
    <property type="match status" value="1"/>
</dbReference>
<proteinExistence type="inferred from homology"/>
<dbReference type="InterPro" id="IPR001608">
    <property type="entry name" value="Ala_racemase_N"/>
</dbReference>
<protein>
    <recommendedName>
        <fullName evidence="4">Alanine racemase</fullName>
        <ecNumber evidence="4">5.1.1.1</ecNumber>
    </recommendedName>
</protein>
<dbReference type="NCBIfam" id="TIGR00492">
    <property type="entry name" value="alr"/>
    <property type="match status" value="1"/>
</dbReference>
<dbReference type="InterPro" id="IPR000821">
    <property type="entry name" value="Ala_racemase"/>
</dbReference>
<sequence length="361" mass="38883">MLTTTIDLDAIAHNTRTLRAHTEAELMCVVKADAYNHGVERCVPVMEAHGADAFGVATFAEARRVRELTTKPVLAWLWDVSEAIPEGIDVGVPSIAHMRSLIDAPSAPTVYLKVDTGMHRSGIDEERWPEAFELARQAERQGKFAVAGLMTHLSCADDPADPYTDVQAAAFRRAIDQARQAGLEVTRNHAANSPATWTRPDLHFDMVRPGLSLYGLEPVDGLDHGLRPAMTWSAPVVAVKPLRKGEATSYARTWEAPEDGYSAVIPAGYADGVQRAWQGALEVAIGGRTYPQVGRVSMDQIVVWLGSNDAGVAPGDEAVLFGDASAANDATALARRAGTINYEVVCAPRGRTTRTYIGEGV</sequence>
<dbReference type="EMBL" id="JABFEE010000001">
    <property type="protein sequence ID" value="MBA1834439.1"/>
    <property type="molecule type" value="Genomic_DNA"/>
</dbReference>
<dbReference type="RefSeq" id="WP_181193972.1">
    <property type="nucleotide sequence ID" value="NZ_JABFEE010000001.1"/>
</dbReference>
<evidence type="ECO:0000259" key="7">
    <source>
        <dbReference type="SMART" id="SM01005"/>
    </source>
</evidence>
<dbReference type="SMART" id="SM01005">
    <property type="entry name" value="Ala_racemase_C"/>
    <property type="match status" value="1"/>
</dbReference>
<feature type="domain" description="Alanine racemase C-terminal" evidence="7">
    <location>
        <begin position="229"/>
        <end position="357"/>
    </location>
</feature>
<dbReference type="PRINTS" id="PR00992">
    <property type="entry name" value="ALARACEMASE"/>
</dbReference>
<comment type="function">
    <text evidence="4">Catalyzes the interconversion of L-alanine and D-alanine. May also act on other amino acids.</text>
</comment>
<dbReference type="AlphaFoldDB" id="A0A838CIP8"/>
<gene>
    <name evidence="8" type="primary">alr</name>
    <name evidence="8" type="ORF">HMC16_01645</name>
</gene>
<dbReference type="Proteomes" id="UP000581408">
    <property type="component" value="Unassembled WGS sequence"/>
</dbReference>
<dbReference type="GO" id="GO:0009252">
    <property type="term" value="P:peptidoglycan biosynthetic process"/>
    <property type="evidence" value="ECO:0007669"/>
    <property type="project" value="TreeGrafter"/>
</dbReference>
<dbReference type="InterPro" id="IPR011079">
    <property type="entry name" value="Ala_racemase_C"/>
</dbReference>
<dbReference type="Gene3D" id="2.40.37.10">
    <property type="entry name" value="Lyase, Ornithine Decarboxylase, Chain A, domain 1"/>
    <property type="match status" value="1"/>
</dbReference>
<name>A0A838CIP8_9CORY</name>
<feature type="active site" description="Proton acceptor; specific for D-alanine" evidence="4">
    <location>
        <position position="31"/>
    </location>
</feature>